<keyword evidence="1" id="KW-0575">Peroxidase</keyword>
<dbReference type="AlphaFoldDB" id="A0A7W5E7I5"/>
<organism evidence="1 2">
    <name type="scientific">Pseudoduganella umbonata</name>
    <dbReference type="NCBI Taxonomy" id="864828"/>
    <lineage>
        <taxon>Bacteria</taxon>
        <taxon>Pseudomonadati</taxon>
        <taxon>Pseudomonadota</taxon>
        <taxon>Betaproteobacteria</taxon>
        <taxon>Burkholderiales</taxon>
        <taxon>Oxalobacteraceae</taxon>
        <taxon>Telluria group</taxon>
        <taxon>Pseudoduganella</taxon>
    </lineage>
</organism>
<evidence type="ECO:0000313" key="1">
    <source>
        <dbReference type="EMBL" id="MBB3219690.1"/>
    </source>
</evidence>
<keyword evidence="1" id="KW-0560">Oxidoreductase</keyword>
<dbReference type="Proteomes" id="UP000584325">
    <property type="component" value="Unassembled WGS sequence"/>
</dbReference>
<accession>A0A7W5E7I5</accession>
<reference evidence="1 2" key="1">
    <citation type="submission" date="2020-08" db="EMBL/GenBank/DDBJ databases">
        <title>Genomic Encyclopedia of Type Strains, Phase III (KMG-III): the genomes of soil and plant-associated and newly described type strains.</title>
        <authorList>
            <person name="Whitman W."/>
        </authorList>
    </citation>
    <scope>NUCLEOTIDE SEQUENCE [LARGE SCALE GENOMIC DNA]</scope>
    <source>
        <strain evidence="1 2">CECT 7753</strain>
    </source>
</reference>
<dbReference type="RefSeq" id="WP_217496899.1">
    <property type="nucleotide sequence ID" value="NZ_CP040017.1"/>
</dbReference>
<name>A0A7W5E7I5_9BURK</name>
<dbReference type="EMBL" id="JACHXS010000001">
    <property type="protein sequence ID" value="MBB3219690.1"/>
    <property type="molecule type" value="Genomic_DNA"/>
</dbReference>
<gene>
    <name evidence="1" type="ORF">FHS02_000477</name>
</gene>
<sequence length="199" mass="22264">MKASCGKVSYRPLVGAVAIALALVPALVWTQDARPKPPPAQLPSSYMKVDITEPFQVTMERMKAARPAIERRQQDLLAQRYDLANRPAAGVTMFRGKPVQAGVRVKLPRGVTWQQLAGMRPEDVKAKGLFPAGFLPLSHPNHPEGGMLFPQFHIDEILRQERRDLNRFDLSFDLPDHILPEFHASGNGRRGERQAADDR</sequence>
<evidence type="ECO:0000313" key="2">
    <source>
        <dbReference type="Proteomes" id="UP000584325"/>
    </source>
</evidence>
<protein>
    <submittedName>
        <fullName evidence="1">Cytochrome c peroxidase</fullName>
    </submittedName>
</protein>
<comment type="caution">
    <text evidence="1">The sequence shown here is derived from an EMBL/GenBank/DDBJ whole genome shotgun (WGS) entry which is preliminary data.</text>
</comment>
<dbReference type="GO" id="GO:0004601">
    <property type="term" value="F:peroxidase activity"/>
    <property type="evidence" value="ECO:0007669"/>
    <property type="project" value="UniProtKB-KW"/>
</dbReference>
<proteinExistence type="predicted"/>